<organism evidence="2">
    <name type="scientific">Amphimedon queenslandica</name>
    <name type="common">Sponge</name>
    <dbReference type="NCBI Taxonomy" id="400682"/>
    <lineage>
        <taxon>Eukaryota</taxon>
        <taxon>Metazoa</taxon>
        <taxon>Porifera</taxon>
        <taxon>Demospongiae</taxon>
        <taxon>Heteroscleromorpha</taxon>
        <taxon>Haplosclerida</taxon>
        <taxon>Niphatidae</taxon>
        <taxon>Amphimedon</taxon>
    </lineage>
</organism>
<proteinExistence type="predicted"/>
<evidence type="ECO:0000313" key="2">
    <source>
        <dbReference type="EnsemblMetazoa" id="Aqu2.1.42885_001"/>
    </source>
</evidence>
<name>A0A1X7VSS3_AMPQE</name>
<protein>
    <submittedName>
        <fullName evidence="2">Uncharacterized protein</fullName>
    </submittedName>
</protein>
<sequence>MSLFHFGSNRRSDSIPSSSTTEDTPVLPHFPFLDESGLGRVEYGSIVTSDVAGLSDPLDSAPAAKKCRAHRTYTTYRPKDCASIGKYALENGNEKARLHFLSTFPNWRESTIRNFKEAYESQLSVERKKVNPEPVTELTTKPKGRPPVLLDLDEKLIFLTAIRSKGGVVNIHVVRATGKALIETHLSSSQHLNFSMPRSWVQSIFKKMGYSCRMGTTACPPVPKGLYDESRFAFC</sequence>
<accession>A0A1X7VSS3</accession>
<feature type="region of interest" description="Disordered" evidence="1">
    <location>
        <begin position="1"/>
        <end position="27"/>
    </location>
</feature>
<dbReference type="AlphaFoldDB" id="A0A1X7VSS3"/>
<evidence type="ECO:0000256" key="1">
    <source>
        <dbReference type="SAM" id="MobiDB-lite"/>
    </source>
</evidence>
<reference evidence="2" key="1">
    <citation type="submission" date="2017-05" db="UniProtKB">
        <authorList>
            <consortium name="EnsemblMetazoa"/>
        </authorList>
    </citation>
    <scope>IDENTIFICATION</scope>
</reference>
<dbReference type="EnsemblMetazoa" id="Aqu2.1.42885_001">
    <property type="protein sequence ID" value="Aqu2.1.42885_001"/>
    <property type="gene ID" value="Aqu2.1.42885"/>
</dbReference>
<dbReference type="InParanoid" id="A0A1X7VSS3"/>